<dbReference type="GO" id="GO:0015031">
    <property type="term" value="P:protein transport"/>
    <property type="evidence" value="ECO:0007669"/>
    <property type="project" value="UniProtKB-KW"/>
</dbReference>
<evidence type="ECO:0000256" key="10">
    <source>
        <dbReference type="ARBA" id="ARBA00023136"/>
    </source>
</evidence>
<dbReference type="PANTHER" id="PTHR33909:SF1">
    <property type="entry name" value="SEC TRANSLOCON ACCESSORY COMPLEX SUBUNIT YAJC"/>
    <property type="match status" value="1"/>
</dbReference>
<keyword evidence="4" id="KW-0813">Transport</keyword>
<accession>A0A9X0W9N9</accession>
<keyword evidence="8 11" id="KW-1133">Transmembrane helix</keyword>
<dbReference type="AlphaFoldDB" id="A0A9X0W9N9"/>
<dbReference type="Pfam" id="PF02699">
    <property type="entry name" value="YajC"/>
    <property type="match status" value="1"/>
</dbReference>
<evidence type="ECO:0000256" key="8">
    <source>
        <dbReference type="ARBA" id="ARBA00022989"/>
    </source>
</evidence>
<evidence type="ECO:0000256" key="9">
    <source>
        <dbReference type="ARBA" id="ARBA00023010"/>
    </source>
</evidence>
<evidence type="ECO:0000256" key="1">
    <source>
        <dbReference type="ARBA" id="ARBA00004162"/>
    </source>
</evidence>
<evidence type="ECO:0000313" key="12">
    <source>
        <dbReference type="EMBL" id="MBK1618858.1"/>
    </source>
</evidence>
<dbReference type="EMBL" id="NRRY01000014">
    <property type="protein sequence ID" value="MBK1618858.1"/>
    <property type="molecule type" value="Genomic_DNA"/>
</dbReference>
<evidence type="ECO:0000256" key="7">
    <source>
        <dbReference type="ARBA" id="ARBA00022927"/>
    </source>
</evidence>
<comment type="caution">
    <text evidence="12">The sequence shown here is derived from an EMBL/GenBank/DDBJ whole genome shotgun (WGS) entry which is preliminary data.</text>
</comment>
<dbReference type="NCBIfam" id="TIGR00739">
    <property type="entry name" value="yajC"/>
    <property type="match status" value="1"/>
</dbReference>
<protein>
    <recommendedName>
        <fullName evidence="3">Sec translocon accessory complex subunit YajC</fullName>
    </recommendedName>
</protein>
<evidence type="ECO:0000256" key="2">
    <source>
        <dbReference type="ARBA" id="ARBA00006742"/>
    </source>
</evidence>
<dbReference type="RefSeq" id="WP_200243341.1">
    <property type="nucleotide sequence ID" value="NZ_JAXUFI010000049.1"/>
</dbReference>
<feature type="transmembrane region" description="Helical" evidence="11">
    <location>
        <begin position="20"/>
        <end position="39"/>
    </location>
</feature>
<evidence type="ECO:0000256" key="4">
    <source>
        <dbReference type="ARBA" id="ARBA00022448"/>
    </source>
</evidence>
<comment type="similarity">
    <text evidence="2">Belongs to the YajC family.</text>
</comment>
<evidence type="ECO:0000256" key="11">
    <source>
        <dbReference type="SAM" id="Phobius"/>
    </source>
</evidence>
<dbReference type="PANTHER" id="PTHR33909">
    <property type="entry name" value="SEC TRANSLOCON ACCESSORY COMPLEX SUBUNIT YAJC"/>
    <property type="match status" value="1"/>
</dbReference>
<gene>
    <name evidence="12" type="primary">yajC</name>
    <name evidence="12" type="ORF">CKO42_10520</name>
</gene>
<reference evidence="12 13" key="1">
    <citation type="journal article" date="2020" name="Microorganisms">
        <title>Osmotic Adaptation and Compatible Solute Biosynthesis of Phototrophic Bacteria as Revealed from Genome Analyses.</title>
        <authorList>
            <person name="Imhoff J.F."/>
            <person name="Rahn T."/>
            <person name="Kunzel S."/>
            <person name="Keller A."/>
            <person name="Neulinger S.C."/>
        </authorList>
    </citation>
    <scope>NUCLEOTIDE SEQUENCE [LARGE SCALE GENOMIC DNA]</scope>
    <source>
        <strain evidence="12 13">DSM 25653</strain>
    </source>
</reference>
<keyword evidence="7" id="KW-0653">Protein transport</keyword>
<keyword evidence="10 11" id="KW-0472">Membrane</keyword>
<dbReference type="Proteomes" id="UP001138768">
    <property type="component" value="Unassembled WGS sequence"/>
</dbReference>
<keyword evidence="13" id="KW-1185">Reference proteome</keyword>
<evidence type="ECO:0000313" key="13">
    <source>
        <dbReference type="Proteomes" id="UP001138768"/>
    </source>
</evidence>
<keyword evidence="5" id="KW-1003">Cell membrane</keyword>
<dbReference type="PRINTS" id="PR01853">
    <property type="entry name" value="YAJCTRNLCASE"/>
</dbReference>
<comment type="subcellular location">
    <subcellularLocation>
        <location evidence="1">Cell membrane</location>
        <topology evidence="1">Single-pass membrane protein</topology>
    </subcellularLocation>
</comment>
<evidence type="ECO:0000256" key="5">
    <source>
        <dbReference type="ARBA" id="ARBA00022475"/>
    </source>
</evidence>
<keyword evidence="6 11" id="KW-0812">Transmembrane</keyword>
<name>A0A9X0W9N9_9GAMM</name>
<evidence type="ECO:0000256" key="6">
    <source>
        <dbReference type="ARBA" id="ARBA00022692"/>
    </source>
</evidence>
<dbReference type="SMART" id="SM01323">
    <property type="entry name" value="YajC"/>
    <property type="match status" value="1"/>
</dbReference>
<proteinExistence type="inferred from homology"/>
<dbReference type="GO" id="GO:0005886">
    <property type="term" value="C:plasma membrane"/>
    <property type="evidence" value="ECO:0007669"/>
    <property type="project" value="UniProtKB-SubCell"/>
</dbReference>
<organism evidence="12 13">
    <name type="scientific">Lamprobacter modestohalophilus</name>
    <dbReference type="NCBI Taxonomy" id="1064514"/>
    <lineage>
        <taxon>Bacteria</taxon>
        <taxon>Pseudomonadati</taxon>
        <taxon>Pseudomonadota</taxon>
        <taxon>Gammaproteobacteria</taxon>
        <taxon>Chromatiales</taxon>
        <taxon>Chromatiaceae</taxon>
        <taxon>Lamprobacter</taxon>
    </lineage>
</organism>
<keyword evidence="9" id="KW-0811">Translocation</keyword>
<evidence type="ECO:0000256" key="3">
    <source>
        <dbReference type="ARBA" id="ARBA00014962"/>
    </source>
</evidence>
<dbReference type="InterPro" id="IPR003849">
    <property type="entry name" value="Preprotein_translocase_YajC"/>
</dbReference>
<sequence length="109" mass="11799">MSFFISDALAQAEGAPAGDPLLGLLFPIGLIIILYFLMIRPQIKRQKEHKRLVEGLGKGDEVVTMGGVAGRITDLGDNFAQVEVSDNVIVKVRRQAIEAVLPKGSLKDL</sequence>